<keyword evidence="3" id="KW-1185">Reference proteome</keyword>
<dbReference type="EMBL" id="JAHBAY010000007">
    <property type="protein sequence ID" value="MBT0770805.1"/>
    <property type="molecule type" value="Genomic_DNA"/>
</dbReference>
<feature type="transmembrane region" description="Helical" evidence="1">
    <location>
        <begin position="56"/>
        <end position="81"/>
    </location>
</feature>
<dbReference type="Pfam" id="PF07332">
    <property type="entry name" value="Phage_holin_3_6"/>
    <property type="match status" value="1"/>
</dbReference>
<evidence type="ECO:0000313" key="3">
    <source>
        <dbReference type="Proteomes" id="UP001197247"/>
    </source>
</evidence>
<gene>
    <name evidence="2" type="ORF">KIH74_17815</name>
</gene>
<reference evidence="2 3" key="1">
    <citation type="submission" date="2021-05" db="EMBL/GenBank/DDBJ databases">
        <title>Kineosporia and Streptomyces sp. nov. two new marine actinobacteria isolated from Coral.</title>
        <authorList>
            <person name="Buangrab K."/>
            <person name="Sutthacheep M."/>
            <person name="Yeemin T."/>
            <person name="Harunari E."/>
            <person name="Igarashi Y."/>
            <person name="Kanchanasin P."/>
            <person name="Tanasupawat S."/>
            <person name="Phongsopitanun W."/>
        </authorList>
    </citation>
    <scope>NUCLEOTIDE SEQUENCE [LARGE SCALE GENOMIC DNA]</scope>
    <source>
        <strain evidence="2 3">J2-2</strain>
    </source>
</reference>
<sequence length="141" mass="14364">MTYDPGTGTARPAGDSASVGQLLGDVTRDLSLLVRQEVELAKAELRQSAKESGKGAGLLGAAGLLGNLALAFLAIAAWWGLGELMNRGWAALIVAVVLAAIAAGLGVTGRNQMKAVTGLPQTTDSVKRIPDAVKGNEGTVR</sequence>
<evidence type="ECO:0000313" key="2">
    <source>
        <dbReference type="EMBL" id="MBT0770805.1"/>
    </source>
</evidence>
<organism evidence="2 3">
    <name type="scientific">Kineosporia corallincola</name>
    <dbReference type="NCBI Taxonomy" id="2835133"/>
    <lineage>
        <taxon>Bacteria</taxon>
        <taxon>Bacillati</taxon>
        <taxon>Actinomycetota</taxon>
        <taxon>Actinomycetes</taxon>
        <taxon>Kineosporiales</taxon>
        <taxon>Kineosporiaceae</taxon>
        <taxon>Kineosporia</taxon>
    </lineage>
</organism>
<feature type="transmembrane region" description="Helical" evidence="1">
    <location>
        <begin position="87"/>
        <end position="107"/>
    </location>
</feature>
<dbReference type="RefSeq" id="WP_214157103.1">
    <property type="nucleotide sequence ID" value="NZ_JAHBAY010000007.1"/>
</dbReference>
<comment type="caution">
    <text evidence="2">The sequence shown here is derived from an EMBL/GenBank/DDBJ whole genome shotgun (WGS) entry which is preliminary data.</text>
</comment>
<dbReference type="Proteomes" id="UP001197247">
    <property type="component" value="Unassembled WGS sequence"/>
</dbReference>
<keyword evidence="1" id="KW-1133">Transmembrane helix</keyword>
<name>A0ABS5TI85_9ACTN</name>
<keyword evidence="1" id="KW-0812">Transmembrane</keyword>
<keyword evidence="1" id="KW-0472">Membrane</keyword>
<evidence type="ECO:0000256" key="1">
    <source>
        <dbReference type="SAM" id="Phobius"/>
    </source>
</evidence>
<proteinExistence type="predicted"/>
<protein>
    <submittedName>
        <fullName evidence="2">Phage holin family protein</fullName>
    </submittedName>
</protein>
<accession>A0ABS5TI85</accession>
<dbReference type="InterPro" id="IPR009937">
    <property type="entry name" value="Phage_holin_3_6"/>
</dbReference>